<keyword evidence="2" id="KW-1185">Reference proteome</keyword>
<reference evidence="2" key="1">
    <citation type="submission" date="2014-09" db="EMBL/GenBank/DDBJ databases">
        <authorList>
            <person name="Sharma Rahul"/>
            <person name="Thines Marco"/>
        </authorList>
    </citation>
    <scope>NUCLEOTIDE SEQUENCE [LARGE SCALE GENOMIC DNA]</scope>
</reference>
<dbReference type="GeneID" id="36409859"/>
<proteinExistence type="predicted"/>
<dbReference type="AlphaFoldDB" id="A0A0P1AWI6"/>
<dbReference type="Proteomes" id="UP000054928">
    <property type="component" value="Unassembled WGS sequence"/>
</dbReference>
<accession>A0A0P1AWI6</accession>
<name>A0A0P1AWI6_PLAHL</name>
<organism evidence="1 2">
    <name type="scientific">Plasmopara halstedii</name>
    <name type="common">Downy mildew of sunflower</name>
    <dbReference type="NCBI Taxonomy" id="4781"/>
    <lineage>
        <taxon>Eukaryota</taxon>
        <taxon>Sar</taxon>
        <taxon>Stramenopiles</taxon>
        <taxon>Oomycota</taxon>
        <taxon>Peronosporomycetes</taxon>
        <taxon>Peronosporales</taxon>
        <taxon>Peronosporaceae</taxon>
        <taxon>Plasmopara</taxon>
    </lineage>
</organism>
<protein>
    <submittedName>
        <fullName evidence="1">Uncharacterized protein</fullName>
    </submittedName>
</protein>
<dbReference type="EMBL" id="CCYD01001572">
    <property type="protein sequence ID" value="CEG45466.1"/>
    <property type="molecule type" value="Genomic_DNA"/>
</dbReference>
<dbReference type="RefSeq" id="XP_024581835.1">
    <property type="nucleotide sequence ID" value="XM_024716214.2"/>
</dbReference>
<evidence type="ECO:0000313" key="1">
    <source>
        <dbReference type="EMBL" id="CEG45466.1"/>
    </source>
</evidence>
<sequence length="70" mass="8026">MPDEEPREDVVTRPTCRTSINWSGNLDFSSIKKTDDEEQHGALSELRTMHRGHSPFCCWVTAIETLARHV</sequence>
<evidence type="ECO:0000313" key="2">
    <source>
        <dbReference type="Proteomes" id="UP000054928"/>
    </source>
</evidence>